<protein>
    <recommendedName>
        <fullName evidence="5">Yippee domain-containing protein</fullName>
    </recommendedName>
</protein>
<name>A0AAI9SZM6_9ASCO</name>
<sequence length="294" mass="32085">MGLKCTDYFENSKYDSPDIQIITCRGCSSHLCLSDLILSDNFNGSSGPAYLVDFLINIIISPVTEDTQMKTGLYKINKIKCHQCLNNLGWFYKKSYSYSETYKEGKFVIEKSFIRFSDNLSTTQILKEKAMQSRYRRFSNSNSSSSSSTTTSNSNSNNNNNNNQYGSALTIGKEAAGDSLMVVDGEIIDGLNEDQEKNAALSTLSKMYKKTRRTSSSSSSSGSFGEAINGNLLNRLRFPNRNSETETFGNAANASIAATTAASTTAGVGVGTGTLESNQIIYEDTGNSNVFIDT</sequence>
<keyword evidence="2" id="KW-0479">Metal-binding</keyword>
<evidence type="ECO:0000256" key="4">
    <source>
        <dbReference type="SAM" id="MobiDB-lite"/>
    </source>
</evidence>
<keyword evidence="7" id="KW-1185">Reference proteome</keyword>
<accession>A0AAI9SZM6</accession>
<feature type="region of interest" description="Disordered" evidence="4">
    <location>
        <begin position="137"/>
        <end position="166"/>
    </location>
</feature>
<gene>
    <name evidence="6" type="ORF">KGF56_001554</name>
</gene>
<proteinExistence type="inferred from homology"/>
<dbReference type="InterPro" id="IPR034751">
    <property type="entry name" value="Yippee"/>
</dbReference>
<dbReference type="AlphaFoldDB" id="A0AAI9SZM6"/>
<evidence type="ECO:0000256" key="2">
    <source>
        <dbReference type="ARBA" id="ARBA00022723"/>
    </source>
</evidence>
<dbReference type="GO" id="GO:0046872">
    <property type="term" value="F:metal ion binding"/>
    <property type="evidence" value="ECO:0007669"/>
    <property type="project" value="UniProtKB-KW"/>
</dbReference>
<evidence type="ECO:0000256" key="1">
    <source>
        <dbReference type="ARBA" id="ARBA00005613"/>
    </source>
</evidence>
<dbReference type="GeneID" id="73379171"/>
<dbReference type="PANTHER" id="PTHR13848">
    <property type="entry name" value="PROTEIN YIPPEE-LIKE CG15309-RELATED"/>
    <property type="match status" value="1"/>
</dbReference>
<dbReference type="EMBL" id="JAHUZD010000028">
    <property type="protein sequence ID" value="KAI3405536.1"/>
    <property type="molecule type" value="Genomic_DNA"/>
</dbReference>
<dbReference type="Pfam" id="PF03226">
    <property type="entry name" value="Yippee-Mis18"/>
    <property type="match status" value="1"/>
</dbReference>
<evidence type="ECO:0000259" key="5">
    <source>
        <dbReference type="PROSITE" id="PS51792"/>
    </source>
</evidence>
<dbReference type="Proteomes" id="UP001202479">
    <property type="component" value="Unassembled WGS sequence"/>
</dbReference>
<evidence type="ECO:0000256" key="3">
    <source>
        <dbReference type="ARBA" id="ARBA00022833"/>
    </source>
</evidence>
<comment type="caution">
    <text evidence="6">The sequence shown here is derived from an EMBL/GenBank/DDBJ whole genome shotgun (WGS) entry which is preliminary data.</text>
</comment>
<dbReference type="RefSeq" id="XP_049181281.1">
    <property type="nucleotide sequence ID" value="XM_049322689.1"/>
</dbReference>
<dbReference type="PROSITE" id="PS51792">
    <property type="entry name" value="YIPPEE"/>
    <property type="match status" value="1"/>
</dbReference>
<dbReference type="InterPro" id="IPR004910">
    <property type="entry name" value="Yippee/Mis18/Cereblon"/>
</dbReference>
<reference evidence="6" key="1">
    <citation type="journal article" date="2022" name="DNA Res.">
        <title>Genome analysis of five recently described species of the CUG-Ser clade uncovers Candida theae as a new hybrid lineage with pathogenic potential in the Candida parapsilosis species complex.</title>
        <authorList>
            <person name="Mixao V."/>
            <person name="Del Olmo V."/>
            <person name="Hegedusova E."/>
            <person name="Saus E."/>
            <person name="Pryszcz L."/>
            <person name="Cillingova A."/>
            <person name="Nosek J."/>
            <person name="Gabaldon T."/>
        </authorList>
    </citation>
    <scope>NUCLEOTIDE SEQUENCE</scope>
    <source>
        <strain evidence="6">CBS 10844</strain>
    </source>
</reference>
<evidence type="ECO:0000313" key="7">
    <source>
        <dbReference type="Proteomes" id="UP001202479"/>
    </source>
</evidence>
<evidence type="ECO:0000313" key="6">
    <source>
        <dbReference type="EMBL" id="KAI3405536.1"/>
    </source>
</evidence>
<keyword evidence="3" id="KW-0862">Zinc</keyword>
<feature type="compositionally biased region" description="Low complexity" evidence="4">
    <location>
        <begin position="139"/>
        <end position="163"/>
    </location>
</feature>
<feature type="domain" description="Yippee" evidence="5">
    <location>
        <begin position="20"/>
        <end position="118"/>
    </location>
</feature>
<organism evidence="6 7">
    <name type="scientific">Candida oxycetoniae</name>
    <dbReference type="NCBI Taxonomy" id="497107"/>
    <lineage>
        <taxon>Eukaryota</taxon>
        <taxon>Fungi</taxon>
        <taxon>Dikarya</taxon>
        <taxon>Ascomycota</taxon>
        <taxon>Saccharomycotina</taxon>
        <taxon>Pichiomycetes</taxon>
        <taxon>Debaryomycetaceae</taxon>
        <taxon>Candida/Lodderomyces clade</taxon>
        <taxon>Candida</taxon>
    </lineage>
</organism>
<comment type="similarity">
    <text evidence="1">Belongs to the yippee family.</text>
</comment>
<dbReference type="InterPro" id="IPR039058">
    <property type="entry name" value="Yippee_fam"/>
</dbReference>